<name>A0A2K9V7H0_9VIRU</name>
<protein>
    <submittedName>
        <fullName evidence="1">Ankyrin repeat protein</fullName>
    </submittedName>
</protein>
<dbReference type="InterPro" id="IPR036770">
    <property type="entry name" value="Ankyrin_rpt-contain_sf"/>
</dbReference>
<dbReference type="EMBL" id="MG779311">
    <property type="protein sequence ID" value="AUV58165.1"/>
    <property type="molecule type" value="Genomic_DNA"/>
</dbReference>
<proteinExistence type="predicted"/>
<dbReference type="SUPFAM" id="SSF48403">
    <property type="entry name" value="Ankyrin repeat"/>
    <property type="match status" value="1"/>
</dbReference>
<sequence length="369" mass="43607">MNYQDINIPTYTKHYYENKIINSNSNWKHSELWKYSEQYSQNTKLKEIMETNLSEEFGNGYHYLLISYGDLMKNNLVDEIIDIIPKCGSDELFIIAISCIENHCYRILDELIKIGFDFNSNIPTKICMQIDYTLFSLAIDRQDYEIIKYLADNEINISNNDTYTWILALSSINENIFEYAQQFDFDIYTINHSFRSYYEKTCNKNYIDIKSIHKRLQYYFDKGIDINEFYKNNNGLFYRCSIDIFKIFIDNALIINENMINEAIPTSNLDIIEYLIELGYKPNNETIQYVLEKFNSGVLQLLIRYNINLSDVPTPPFNDIVNDMVDNGLDYATICHYMANNYTKKNYSRSALSIDEIDNTQTSNFQMMT</sequence>
<accession>A0A2K9V7H0</accession>
<dbReference type="Gene3D" id="1.25.40.20">
    <property type="entry name" value="Ankyrin repeat-containing domain"/>
    <property type="match status" value="1"/>
</dbReference>
<organism evidence="1">
    <name type="scientific">Bandra megavirus</name>
    <dbReference type="NCBI Taxonomy" id="2071566"/>
    <lineage>
        <taxon>Viruses</taxon>
        <taxon>Varidnaviria</taxon>
        <taxon>Bamfordvirae</taxon>
        <taxon>Nucleocytoviricota</taxon>
        <taxon>Megaviricetes</taxon>
        <taxon>Imitervirales</taxon>
        <taxon>Mimiviridae</taxon>
        <taxon>Megamimivirinae</taxon>
        <taxon>Megavirus</taxon>
    </lineage>
</organism>
<evidence type="ECO:0000313" key="1">
    <source>
        <dbReference type="EMBL" id="AUV58165.1"/>
    </source>
</evidence>
<reference evidence="1" key="1">
    <citation type="submission" date="2018-01" db="EMBL/GenBank/DDBJ databases">
        <title>Draft genome sequence of Bandra megavirus.</title>
        <authorList>
            <person name="Chatterjee A."/>
            <person name="Yadav R."/>
            <person name="Kondabagil K."/>
        </authorList>
    </citation>
    <scope>NUCLEOTIDE SEQUENCE</scope>
    <source>
        <strain evidence="1">KK-1</strain>
    </source>
</reference>